<evidence type="ECO:0000256" key="6">
    <source>
        <dbReference type="SAM" id="MobiDB-lite"/>
    </source>
</evidence>
<protein>
    <submittedName>
        <fullName evidence="9">Tight adherence protein C</fullName>
    </submittedName>
</protein>
<dbReference type="AlphaFoldDB" id="A0A1G7BHV2"/>
<evidence type="ECO:0000256" key="1">
    <source>
        <dbReference type="ARBA" id="ARBA00004651"/>
    </source>
</evidence>
<accession>A0A1G7BHV2</accession>
<dbReference type="Proteomes" id="UP000198908">
    <property type="component" value="Unassembled WGS sequence"/>
</dbReference>
<evidence type="ECO:0000313" key="9">
    <source>
        <dbReference type="EMBL" id="SDE25825.1"/>
    </source>
</evidence>
<dbReference type="GO" id="GO:0005886">
    <property type="term" value="C:plasma membrane"/>
    <property type="evidence" value="ECO:0007669"/>
    <property type="project" value="UniProtKB-SubCell"/>
</dbReference>
<feature type="compositionally biased region" description="Low complexity" evidence="6">
    <location>
        <begin position="41"/>
        <end position="57"/>
    </location>
</feature>
<feature type="transmembrane region" description="Helical" evidence="7">
    <location>
        <begin position="6"/>
        <end position="32"/>
    </location>
</feature>
<dbReference type="InterPro" id="IPR018076">
    <property type="entry name" value="T2SS_GspF_dom"/>
</dbReference>
<evidence type="ECO:0000256" key="2">
    <source>
        <dbReference type="ARBA" id="ARBA00022475"/>
    </source>
</evidence>
<keyword evidence="5 7" id="KW-0472">Membrane</keyword>
<dbReference type="OrthoDB" id="5952202at2"/>
<evidence type="ECO:0000256" key="5">
    <source>
        <dbReference type="ARBA" id="ARBA00023136"/>
    </source>
</evidence>
<dbReference type="RefSeq" id="WP_092005184.1">
    <property type="nucleotide sequence ID" value="NZ_FMYQ01000039.1"/>
</dbReference>
<dbReference type="PANTHER" id="PTHR35007">
    <property type="entry name" value="INTEGRAL MEMBRANE PROTEIN-RELATED"/>
    <property type="match status" value="1"/>
</dbReference>
<feature type="transmembrane region" description="Helical" evidence="7">
    <location>
        <begin position="310"/>
        <end position="336"/>
    </location>
</feature>
<dbReference type="STRING" id="416944.SAMN05421548_13922"/>
<evidence type="ECO:0000256" key="7">
    <source>
        <dbReference type="SAM" id="Phobius"/>
    </source>
</evidence>
<dbReference type="EMBL" id="FMYQ01000039">
    <property type="protein sequence ID" value="SDE25825.1"/>
    <property type="molecule type" value="Genomic_DNA"/>
</dbReference>
<keyword evidence="2" id="KW-1003">Cell membrane</keyword>
<dbReference type="PANTHER" id="PTHR35007:SF2">
    <property type="entry name" value="PILUS ASSEMBLE PROTEIN"/>
    <property type="match status" value="1"/>
</dbReference>
<dbReference type="PROSITE" id="PS51257">
    <property type="entry name" value="PROKAR_LIPOPROTEIN"/>
    <property type="match status" value="1"/>
</dbReference>
<proteinExistence type="predicted"/>
<feature type="domain" description="Type II secretion system protein GspF" evidence="8">
    <location>
        <begin position="197"/>
        <end position="322"/>
    </location>
</feature>
<feature type="region of interest" description="Disordered" evidence="6">
    <location>
        <begin position="41"/>
        <end position="74"/>
    </location>
</feature>
<keyword evidence="10" id="KW-1185">Reference proteome</keyword>
<organism evidence="9 10">
    <name type="scientific">Paraburkholderia lycopersici</name>
    <dbReference type="NCBI Taxonomy" id="416944"/>
    <lineage>
        <taxon>Bacteria</taxon>
        <taxon>Pseudomonadati</taxon>
        <taxon>Pseudomonadota</taxon>
        <taxon>Betaproteobacteria</taxon>
        <taxon>Burkholderiales</taxon>
        <taxon>Burkholderiaceae</taxon>
        <taxon>Paraburkholderia</taxon>
    </lineage>
</organism>
<evidence type="ECO:0000313" key="10">
    <source>
        <dbReference type="Proteomes" id="UP000198908"/>
    </source>
</evidence>
<reference evidence="10" key="1">
    <citation type="submission" date="2016-09" db="EMBL/GenBank/DDBJ databases">
        <authorList>
            <person name="Varghese N."/>
            <person name="Submissions S."/>
        </authorList>
    </citation>
    <scope>NUCLEOTIDE SEQUENCE [LARGE SCALE GENOMIC DNA]</scope>
    <source>
        <strain evidence="10">TNe-862</strain>
    </source>
</reference>
<feature type="transmembrane region" description="Helical" evidence="7">
    <location>
        <begin position="131"/>
        <end position="151"/>
    </location>
</feature>
<keyword evidence="3 7" id="KW-0812">Transmembrane</keyword>
<keyword evidence="4 7" id="KW-1133">Transmembrane helix</keyword>
<dbReference type="Pfam" id="PF00482">
    <property type="entry name" value="T2SSF"/>
    <property type="match status" value="1"/>
</dbReference>
<evidence type="ECO:0000256" key="3">
    <source>
        <dbReference type="ARBA" id="ARBA00022692"/>
    </source>
</evidence>
<evidence type="ECO:0000256" key="4">
    <source>
        <dbReference type="ARBA" id="ARBA00022989"/>
    </source>
</evidence>
<evidence type="ECO:0000259" key="8">
    <source>
        <dbReference type="Pfam" id="PF00482"/>
    </source>
</evidence>
<comment type="subcellular location">
    <subcellularLocation>
        <location evidence="1">Cell membrane</location>
        <topology evidence="1">Multi-pass membrane protein</topology>
    </subcellularLocation>
</comment>
<sequence length="352" mass="37739">MNAERIAVLALLLAALGFTLFAVLACMHIVAARRTERTLKARFGAPRTPPAAGARDAVGAPPATPAKGSTAVASNDSAERATGFPGFVDALAATGARWLDTSAGRLIVADEDRRVIDQCGFVGSRARGFFLMARLGCAIAFSVVFAWLVVAHGSGRYGAAYVCGGALAGFMVPKICLRRKARGRIEAVASELPMLVDLLRLLQGVGLSLDQSLQVMINEFRRVLPVLAGEMEIAQQQFVAGRTREQSLQRMASIFDNEDLRTVIRLLVQVDRHGGAVQEPLKQFGERLREVRRAALREHIGRLTVKMTGVMIVTLLPALLIVTAGPGMIAVMHSLLSLHHEPGMNRGYGGAL</sequence>
<feature type="transmembrane region" description="Helical" evidence="7">
    <location>
        <begin position="157"/>
        <end position="177"/>
    </location>
</feature>
<gene>
    <name evidence="9" type="ORF">SAMN05421548_13922</name>
</gene>
<name>A0A1G7BHV2_9BURK</name>